<evidence type="ECO:0000256" key="4">
    <source>
        <dbReference type="ARBA" id="ARBA00023004"/>
    </source>
</evidence>
<dbReference type="GO" id="GO:0004497">
    <property type="term" value="F:monooxygenase activity"/>
    <property type="evidence" value="ECO:0007669"/>
    <property type="project" value="UniProtKB-KW"/>
</dbReference>
<dbReference type="SUPFAM" id="SSF48264">
    <property type="entry name" value="Cytochrome P450"/>
    <property type="match status" value="1"/>
</dbReference>
<keyword evidence="7" id="KW-1185">Reference proteome</keyword>
<comment type="caution">
    <text evidence="6">The sequence shown here is derived from an EMBL/GenBank/DDBJ whole genome shotgun (WGS) entry which is preliminary data.</text>
</comment>
<dbReference type="PANTHER" id="PTHR24303:SF31">
    <property type="entry name" value="CYTOCHROME P450 307A1-RELATED"/>
    <property type="match status" value="1"/>
</dbReference>
<keyword evidence="2" id="KW-0479">Metal-binding</keyword>
<dbReference type="PANTHER" id="PTHR24303">
    <property type="entry name" value="HEME-BINDING MONOOXYGENASE FAMILY"/>
    <property type="match status" value="1"/>
</dbReference>
<keyword evidence="5" id="KW-0503">Monooxygenase</keyword>
<evidence type="ECO:0000256" key="3">
    <source>
        <dbReference type="ARBA" id="ARBA00023002"/>
    </source>
</evidence>
<accession>A0A934NLT4</accession>
<proteinExistence type="predicted"/>
<reference evidence="6" key="1">
    <citation type="submission" date="2020-12" db="EMBL/GenBank/DDBJ databases">
        <title>Antrihabitans popcorni sp. nov. and Antrihabitans auranticaus sp. nov., isolated from a larva cave.</title>
        <authorList>
            <person name="Lee S.D."/>
            <person name="Kim I.S."/>
        </authorList>
    </citation>
    <scope>NUCLEOTIDE SEQUENCE</scope>
    <source>
        <strain evidence="6">YC3-6</strain>
    </source>
</reference>
<evidence type="ECO:0000313" key="6">
    <source>
        <dbReference type="EMBL" id="MBJ8337550.1"/>
    </source>
</evidence>
<dbReference type="InterPro" id="IPR036396">
    <property type="entry name" value="Cyt_P450_sf"/>
</dbReference>
<dbReference type="Pfam" id="PF00067">
    <property type="entry name" value="p450"/>
    <property type="match status" value="1"/>
</dbReference>
<evidence type="ECO:0000256" key="2">
    <source>
        <dbReference type="ARBA" id="ARBA00022723"/>
    </source>
</evidence>
<keyword evidence="4" id="KW-0408">Iron</keyword>
<evidence type="ECO:0000256" key="1">
    <source>
        <dbReference type="ARBA" id="ARBA00001971"/>
    </source>
</evidence>
<dbReference type="GO" id="GO:0005506">
    <property type="term" value="F:iron ion binding"/>
    <property type="evidence" value="ECO:0007669"/>
    <property type="project" value="InterPro"/>
</dbReference>
<evidence type="ECO:0000313" key="7">
    <source>
        <dbReference type="Proteomes" id="UP000655868"/>
    </source>
</evidence>
<comment type="cofactor">
    <cofactor evidence="1">
        <name>heme</name>
        <dbReference type="ChEBI" id="CHEBI:30413"/>
    </cofactor>
</comment>
<dbReference type="Gene3D" id="1.10.630.10">
    <property type="entry name" value="Cytochrome P450"/>
    <property type="match status" value="1"/>
</dbReference>
<dbReference type="AlphaFoldDB" id="A0A934NLT4"/>
<gene>
    <name evidence="6" type="ORF">JGU71_01500</name>
</gene>
<dbReference type="GO" id="GO:0016705">
    <property type="term" value="F:oxidoreductase activity, acting on paired donors, with incorporation or reduction of molecular oxygen"/>
    <property type="evidence" value="ECO:0007669"/>
    <property type="project" value="InterPro"/>
</dbReference>
<dbReference type="Proteomes" id="UP000655868">
    <property type="component" value="Unassembled WGS sequence"/>
</dbReference>
<keyword evidence="3" id="KW-0560">Oxidoreductase</keyword>
<evidence type="ECO:0000256" key="5">
    <source>
        <dbReference type="ARBA" id="ARBA00023033"/>
    </source>
</evidence>
<dbReference type="InterPro" id="IPR001128">
    <property type="entry name" value="Cyt_P450"/>
</dbReference>
<dbReference type="RefSeq" id="WP_199701276.1">
    <property type="nucleotide sequence ID" value="NZ_JAEMNV010000001.1"/>
</dbReference>
<sequence length="441" mass="48228">MGKSIPSASTIEGVRFTAQVAVPNVVQGLFRRRKTVTGVATKVDADKLAVRFYEGLVRKFDKGPFYIRVGKDMSVIVHRPSDIKAVLDGSPHPFAADPETKRKGMSHFQPDALTISRGSVWENRRRFAEAVLDTGKPLHRLAQTFLGVAYDEADRQAAEELNWDRVNDAFRRVTRRVIFGDPAADDEELSDLLGTLMDEANNTPSEESEHFAPFMAKVTSYVDQAAPGSLAALVAEAPHDELTSPAGQVVHWMFAMGDTLPANVFRALAVIASDGDVASKVREELSTLDLDEASSVAGATYLAACLQEAMRLWPTTPLFGRVTTMETALAGDSVPEGTQVFIFNLGNHRNRDRIPYADRFAPEEWISGSAAQDWSFNFFSHGAQDCPGSGLSIFLGIAVLARLLVSHDAQIVGKVLDTTKALPHTLDIFDLRIRLESRSVG</sequence>
<organism evidence="6 7">
    <name type="scientific">Antrihabitans stalagmiti</name>
    <dbReference type="NCBI Taxonomy" id="2799499"/>
    <lineage>
        <taxon>Bacteria</taxon>
        <taxon>Bacillati</taxon>
        <taxon>Actinomycetota</taxon>
        <taxon>Actinomycetes</taxon>
        <taxon>Mycobacteriales</taxon>
        <taxon>Nocardiaceae</taxon>
        <taxon>Antrihabitans</taxon>
    </lineage>
</organism>
<name>A0A934NLT4_9NOCA</name>
<dbReference type="GO" id="GO:0020037">
    <property type="term" value="F:heme binding"/>
    <property type="evidence" value="ECO:0007669"/>
    <property type="project" value="InterPro"/>
</dbReference>
<dbReference type="EMBL" id="JAEMNV010000001">
    <property type="protein sequence ID" value="MBJ8337550.1"/>
    <property type="molecule type" value="Genomic_DNA"/>
</dbReference>
<protein>
    <submittedName>
        <fullName evidence="6">Cytochrome P450</fullName>
    </submittedName>
</protein>